<evidence type="ECO:0000313" key="2">
    <source>
        <dbReference type="Proteomes" id="UP001623661"/>
    </source>
</evidence>
<proteinExistence type="predicted"/>
<comment type="caution">
    <text evidence="1">The sequence shown here is derived from an EMBL/GenBank/DDBJ whole genome shotgun (WGS) entry which is preliminary data.</text>
</comment>
<evidence type="ECO:0000313" key="1">
    <source>
        <dbReference type="EMBL" id="MFL0270106.1"/>
    </source>
</evidence>
<gene>
    <name evidence="1" type="ORF">ACJDUH_18665</name>
</gene>
<reference evidence="1 2" key="1">
    <citation type="submission" date="2024-11" db="EMBL/GenBank/DDBJ databases">
        <authorList>
            <person name="Heng Y.C."/>
            <person name="Lim A.C.H."/>
            <person name="Lee J.K.Y."/>
            <person name="Kittelmann S."/>
        </authorList>
    </citation>
    <scope>NUCLEOTIDE SEQUENCE [LARGE SCALE GENOMIC DNA]</scope>
    <source>
        <strain evidence="1 2">WILCCON 0202</strain>
    </source>
</reference>
<dbReference type="RefSeq" id="WP_406766738.1">
    <property type="nucleotide sequence ID" value="NZ_JBJHZY010000006.1"/>
</dbReference>
<organism evidence="1 2">
    <name type="scientific">Candidatus Clostridium radicumherbarum</name>
    <dbReference type="NCBI Taxonomy" id="3381662"/>
    <lineage>
        <taxon>Bacteria</taxon>
        <taxon>Bacillati</taxon>
        <taxon>Bacillota</taxon>
        <taxon>Clostridia</taxon>
        <taxon>Eubacteriales</taxon>
        <taxon>Clostridiaceae</taxon>
        <taxon>Clostridium</taxon>
    </lineage>
</organism>
<keyword evidence="2" id="KW-1185">Reference proteome</keyword>
<protein>
    <submittedName>
        <fullName evidence="1">Uncharacterized protein</fullName>
    </submittedName>
</protein>
<name>A0ABW8TY06_9CLOT</name>
<accession>A0ABW8TY06</accession>
<dbReference type="EMBL" id="JBJHZY010000006">
    <property type="protein sequence ID" value="MFL0270106.1"/>
    <property type="molecule type" value="Genomic_DNA"/>
</dbReference>
<dbReference type="Proteomes" id="UP001623661">
    <property type="component" value="Unassembled WGS sequence"/>
</dbReference>
<sequence length="89" mass="10527">MISMEECLSYTPYPKLEATLGYIVPQVIQSMKKKFESVDSNEAMQYFLQQSLLRLSISKNWTDISVKNNLTYDYLYVCLKRCYLLYTTK</sequence>